<dbReference type="SUPFAM" id="SSF48230">
    <property type="entry name" value="Chondroitin AC/alginate lyase"/>
    <property type="match status" value="1"/>
</dbReference>
<feature type="signal peptide" evidence="3">
    <location>
        <begin position="1"/>
        <end position="23"/>
    </location>
</feature>
<feature type="domain" description="Alginate lyase" evidence="4">
    <location>
        <begin position="67"/>
        <end position="282"/>
    </location>
</feature>
<evidence type="ECO:0000256" key="3">
    <source>
        <dbReference type="SAM" id="SignalP"/>
    </source>
</evidence>
<feature type="chain" id="PRO_5005492984" description="Alginate lyase domain-containing protein" evidence="3">
    <location>
        <begin position="24"/>
        <end position="362"/>
    </location>
</feature>
<evidence type="ECO:0000259" key="4">
    <source>
        <dbReference type="Pfam" id="PF05426"/>
    </source>
</evidence>
<dbReference type="InterPro" id="IPR008397">
    <property type="entry name" value="Alginate_lyase_dom"/>
</dbReference>
<dbReference type="Gene3D" id="1.50.10.100">
    <property type="entry name" value="Chondroitin AC/alginate lyase"/>
    <property type="match status" value="1"/>
</dbReference>
<keyword evidence="1 3" id="KW-0732">Signal</keyword>
<protein>
    <recommendedName>
        <fullName evidence="4">Alginate lyase domain-containing protein</fullName>
    </recommendedName>
</protein>
<evidence type="ECO:0000313" key="5">
    <source>
        <dbReference type="EMBL" id="CTP89786.1"/>
    </source>
</evidence>
<reference evidence="5 6" key="1">
    <citation type="submission" date="2015-07" db="EMBL/GenBank/DDBJ databases">
        <authorList>
            <person name="Noorani M."/>
        </authorList>
    </citation>
    <scope>NUCLEOTIDE SEQUENCE [LARGE SCALE GENOMIC DNA]</scope>
    <source>
        <strain evidence="5">LMG728</strain>
    </source>
</reference>
<dbReference type="Pfam" id="PF05426">
    <property type="entry name" value="Alginate_lyase"/>
    <property type="match status" value="1"/>
</dbReference>
<sequence length="362" mass="39250">MSFAGLRASLAIAVLALSPCAPAIAMQRLWPTEQQWRQLGTDSDAATAQLRLADAALHDTAHPIAVLSTAGRLKGDPAKADTEASLGDMPKIQALAVAYALTGEGRYATKAGDYLSRWAAANQPSGQPIDETGLEPAIFAYRIVRNELPTGTRHDIDDWMRRIARAEIASRDPKRKTATNNWHSHRLKSVGLIGIALDDNALIAYARDGLKQQIGDNLRPDGRSIDFIERDALSYHVYDLLPLVTLALAFSERGEDLYHWQARNGASLAHSVQWLRPYLRGDKPHAEFVGSDVAFDKARSRNGEAGHVIGSAYAPRDALPLLSLTAAYDPDSARLATQLGGGTADLRLALSLLPKRPLSSAR</sequence>
<evidence type="ECO:0000313" key="6">
    <source>
        <dbReference type="Proteomes" id="UP000041247"/>
    </source>
</evidence>
<keyword evidence="2" id="KW-0456">Lyase</keyword>
<dbReference type="AlphaFoldDB" id="A0A0K2ZVG5"/>
<name>A0A0K2ZVG5_9XANT</name>
<proteinExistence type="predicted"/>
<dbReference type="GO" id="GO:0042597">
    <property type="term" value="C:periplasmic space"/>
    <property type="evidence" value="ECO:0007669"/>
    <property type="project" value="InterPro"/>
</dbReference>
<dbReference type="InterPro" id="IPR008929">
    <property type="entry name" value="Chondroitin_lyas"/>
</dbReference>
<dbReference type="RefSeq" id="WP_237653962.1">
    <property type="nucleotide sequence ID" value="NZ_CP076250.1"/>
</dbReference>
<evidence type="ECO:0000256" key="1">
    <source>
        <dbReference type="ARBA" id="ARBA00022729"/>
    </source>
</evidence>
<accession>A0A0K2ZVG5</accession>
<gene>
    <name evidence="5" type="ORF">XTPLMG728_2345</name>
</gene>
<dbReference type="GO" id="GO:0016829">
    <property type="term" value="F:lyase activity"/>
    <property type="evidence" value="ECO:0007669"/>
    <property type="project" value="UniProtKB-KW"/>
</dbReference>
<organism evidence="5 6">
    <name type="scientific">Xanthomonas graminis pv. poae</name>
    <dbReference type="NCBI Taxonomy" id="227946"/>
    <lineage>
        <taxon>Bacteria</taxon>
        <taxon>Pseudomonadati</taxon>
        <taxon>Pseudomonadota</taxon>
        <taxon>Gammaproteobacteria</taxon>
        <taxon>Lysobacterales</taxon>
        <taxon>Lysobacteraceae</taxon>
        <taxon>Xanthomonas</taxon>
        <taxon>Xanthomonas translucens group</taxon>
        <taxon>Xanthomonas graminis</taxon>
    </lineage>
</organism>
<dbReference type="Proteomes" id="UP000041247">
    <property type="component" value="Unassembled WGS sequence"/>
</dbReference>
<evidence type="ECO:0000256" key="2">
    <source>
        <dbReference type="ARBA" id="ARBA00023239"/>
    </source>
</evidence>
<dbReference type="EMBL" id="CXOK01000072">
    <property type="protein sequence ID" value="CTP89786.1"/>
    <property type="molecule type" value="Genomic_DNA"/>
</dbReference>